<sequence>MVERRARTRRLIELGGLVALSGLEEIIASAEPDTRAVILGALMHLADELREPTPGTPSPLTRVNAWRERGRAALRGEPSHEGAAT</sequence>
<name>A0ABQ4SJV6_9HYPH</name>
<dbReference type="EMBL" id="BPQQ01000046">
    <property type="protein sequence ID" value="GJE02030.1"/>
    <property type="molecule type" value="Genomic_DNA"/>
</dbReference>
<accession>A0ABQ4SJV6</accession>
<dbReference type="InterPro" id="IPR009444">
    <property type="entry name" value="Conjugal_tfr_TraD_a-type"/>
</dbReference>
<protein>
    <recommendedName>
        <fullName evidence="3">Conjugal transfer protein TraD</fullName>
    </recommendedName>
</protein>
<evidence type="ECO:0000313" key="2">
    <source>
        <dbReference type="Proteomes" id="UP001055153"/>
    </source>
</evidence>
<organism evidence="1 2">
    <name type="scientific">Methylobacterium isbiliense</name>
    <dbReference type="NCBI Taxonomy" id="315478"/>
    <lineage>
        <taxon>Bacteria</taxon>
        <taxon>Pseudomonadati</taxon>
        <taxon>Pseudomonadota</taxon>
        <taxon>Alphaproteobacteria</taxon>
        <taxon>Hyphomicrobiales</taxon>
        <taxon>Methylobacteriaceae</taxon>
        <taxon>Methylobacterium</taxon>
    </lineage>
</organism>
<evidence type="ECO:0000313" key="1">
    <source>
        <dbReference type="EMBL" id="GJE02030.1"/>
    </source>
</evidence>
<dbReference type="Pfam" id="PF06412">
    <property type="entry name" value="TraD"/>
    <property type="match status" value="1"/>
</dbReference>
<comment type="caution">
    <text evidence="1">The sequence shown here is derived from an EMBL/GenBank/DDBJ whole genome shotgun (WGS) entry which is preliminary data.</text>
</comment>
<reference evidence="1" key="1">
    <citation type="journal article" date="2021" name="Front. Microbiol.">
        <title>Comprehensive Comparative Genomics and Phenotyping of Methylobacterium Species.</title>
        <authorList>
            <person name="Alessa O."/>
            <person name="Ogura Y."/>
            <person name="Fujitani Y."/>
            <person name="Takami H."/>
            <person name="Hayashi T."/>
            <person name="Sahin N."/>
            <person name="Tani A."/>
        </authorList>
    </citation>
    <scope>NUCLEOTIDE SEQUENCE</scope>
    <source>
        <strain evidence="1">DSM 17168</strain>
    </source>
</reference>
<keyword evidence="2" id="KW-1185">Reference proteome</keyword>
<dbReference type="RefSeq" id="WP_238237346.1">
    <property type="nucleotide sequence ID" value="NZ_BPQQ01000046.1"/>
</dbReference>
<gene>
    <name evidence="1" type="ORF">GMJLKIPL_3974</name>
</gene>
<reference evidence="1" key="2">
    <citation type="submission" date="2021-08" db="EMBL/GenBank/DDBJ databases">
        <authorList>
            <person name="Tani A."/>
            <person name="Ola A."/>
            <person name="Ogura Y."/>
            <person name="Katsura K."/>
            <person name="Hayashi T."/>
        </authorList>
    </citation>
    <scope>NUCLEOTIDE SEQUENCE</scope>
    <source>
        <strain evidence="1">DSM 17168</strain>
    </source>
</reference>
<evidence type="ECO:0008006" key="3">
    <source>
        <dbReference type="Google" id="ProtNLM"/>
    </source>
</evidence>
<proteinExistence type="predicted"/>
<dbReference type="Proteomes" id="UP001055153">
    <property type="component" value="Unassembled WGS sequence"/>
</dbReference>